<dbReference type="InterPro" id="IPR012347">
    <property type="entry name" value="Ferritin-like"/>
</dbReference>
<dbReference type="PANTHER" id="PTHR30565">
    <property type="entry name" value="PROTEIN YCIF"/>
    <property type="match status" value="1"/>
</dbReference>
<dbReference type="EMBL" id="BRXS01000009">
    <property type="protein sequence ID" value="GLC28375.1"/>
    <property type="molecule type" value="Genomic_DNA"/>
</dbReference>
<reference evidence="2" key="1">
    <citation type="submission" date="2022-08" db="EMBL/GenBank/DDBJ databases">
        <title>Draft genome sequencing of Roseisolibacter agri AW1220.</title>
        <authorList>
            <person name="Tobiishi Y."/>
            <person name="Tonouchi A."/>
        </authorList>
    </citation>
    <scope>NUCLEOTIDE SEQUENCE</scope>
    <source>
        <strain evidence="2">AW1220</strain>
    </source>
</reference>
<organism evidence="2 3">
    <name type="scientific">Roseisolibacter agri</name>
    <dbReference type="NCBI Taxonomy" id="2014610"/>
    <lineage>
        <taxon>Bacteria</taxon>
        <taxon>Pseudomonadati</taxon>
        <taxon>Gemmatimonadota</taxon>
        <taxon>Gemmatimonadia</taxon>
        <taxon>Gemmatimonadales</taxon>
        <taxon>Gemmatimonadaceae</taxon>
        <taxon>Roseisolibacter</taxon>
    </lineage>
</organism>
<comment type="caution">
    <text evidence="2">The sequence shown here is derived from an EMBL/GenBank/DDBJ whole genome shotgun (WGS) entry which is preliminary data.</text>
</comment>
<proteinExistence type="predicted"/>
<protein>
    <recommendedName>
        <fullName evidence="4">Ferritin-like metal-binding protein YciE</fullName>
    </recommendedName>
</protein>
<keyword evidence="3" id="KW-1185">Reference proteome</keyword>
<dbReference type="InterPro" id="IPR047114">
    <property type="entry name" value="YciF"/>
</dbReference>
<dbReference type="InterPro" id="IPR010287">
    <property type="entry name" value="DUF892_YciF-like"/>
</dbReference>
<dbReference type="SUPFAM" id="SSF47240">
    <property type="entry name" value="Ferritin-like"/>
    <property type="match status" value="1"/>
</dbReference>
<evidence type="ECO:0000256" key="1">
    <source>
        <dbReference type="SAM" id="MobiDB-lite"/>
    </source>
</evidence>
<dbReference type="PANTHER" id="PTHR30565:SF9">
    <property type="entry name" value="PROTEIN YCIF"/>
    <property type="match status" value="1"/>
</dbReference>
<name>A0AA37V2U6_9BACT</name>
<gene>
    <name evidence="2" type="ORF">rosag_48880</name>
</gene>
<dbReference type="RefSeq" id="WP_284352770.1">
    <property type="nucleotide sequence ID" value="NZ_BRXS01000009.1"/>
</dbReference>
<dbReference type="AlphaFoldDB" id="A0AA37V2U6"/>
<accession>A0AA37V2U6</accession>
<sequence length="227" mass="24421">MAVNDLQALLKHELGDLLFAEKTILKGLKKMTREVSNPEMKARMEAHYTETEQQIGNIERAFEAMGLKARAQKCPGILGIMEEHDEFKTEEEPSKPILEAFDLGSGLRVEHYEIAGYRSAIALARALRQREVVDLLKQNLEQEVAMAKFIETSAAAALQQVQGTLNGGGNGAAKSAGAAKKAGAKKAAASGGARKTAARRASGRTNGRANGGGSDMEDVEVERERAD</sequence>
<feature type="region of interest" description="Disordered" evidence="1">
    <location>
        <begin position="168"/>
        <end position="227"/>
    </location>
</feature>
<evidence type="ECO:0008006" key="4">
    <source>
        <dbReference type="Google" id="ProtNLM"/>
    </source>
</evidence>
<evidence type="ECO:0000313" key="3">
    <source>
        <dbReference type="Proteomes" id="UP001161325"/>
    </source>
</evidence>
<dbReference type="InterPro" id="IPR009078">
    <property type="entry name" value="Ferritin-like_SF"/>
</dbReference>
<evidence type="ECO:0000313" key="2">
    <source>
        <dbReference type="EMBL" id="GLC28375.1"/>
    </source>
</evidence>
<feature type="compositionally biased region" description="Low complexity" evidence="1">
    <location>
        <begin position="172"/>
        <end position="195"/>
    </location>
</feature>
<dbReference type="Pfam" id="PF05974">
    <property type="entry name" value="DUF892"/>
    <property type="match status" value="1"/>
</dbReference>
<dbReference type="Gene3D" id="1.20.1260.10">
    <property type="match status" value="1"/>
</dbReference>
<dbReference type="Proteomes" id="UP001161325">
    <property type="component" value="Unassembled WGS sequence"/>
</dbReference>